<dbReference type="PIRSF" id="PIRSF004749">
    <property type="entry name" value="Pep_def"/>
    <property type="match status" value="1"/>
</dbReference>
<dbReference type="InterPro" id="IPR036821">
    <property type="entry name" value="Peptide_deformylase_sf"/>
</dbReference>
<dbReference type="SUPFAM" id="SSF56420">
    <property type="entry name" value="Peptide deformylase"/>
    <property type="match status" value="1"/>
</dbReference>
<dbReference type="Proteomes" id="UP000183832">
    <property type="component" value="Unassembled WGS sequence"/>
</dbReference>
<dbReference type="PRINTS" id="PR01576">
    <property type="entry name" value="PDEFORMYLASE"/>
</dbReference>
<dbReference type="STRING" id="568069.A0A1J1HVD8"/>
<dbReference type="AlphaFoldDB" id="A0A1J1HVD8"/>
<evidence type="ECO:0000256" key="3">
    <source>
        <dbReference type="ARBA" id="ARBA00022801"/>
    </source>
</evidence>
<dbReference type="GO" id="GO:0005739">
    <property type="term" value="C:mitochondrion"/>
    <property type="evidence" value="ECO:0007669"/>
    <property type="project" value="UniProtKB-ARBA"/>
</dbReference>
<organism evidence="8 9">
    <name type="scientific">Clunio marinus</name>
    <dbReference type="NCBI Taxonomy" id="568069"/>
    <lineage>
        <taxon>Eukaryota</taxon>
        <taxon>Metazoa</taxon>
        <taxon>Ecdysozoa</taxon>
        <taxon>Arthropoda</taxon>
        <taxon>Hexapoda</taxon>
        <taxon>Insecta</taxon>
        <taxon>Pterygota</taxon>
        <taxon>Neoptera</taxon>
        <taxon>Endopterygota</taxon>
        <taxon>Diptera</taxon>
        <taxon>Nematocera</taxon>
        <taxon>Chironomoidea</taxon>
        <taxon>Chironomidae</taxon>
        <taxon>Clunio</taxon>
    </lineage>
</organism>
<reference evidence="8 9" key="1">
    <citation type="submission" date="2015-04" db="EMBL/GenBank/DDBJ databases">
        <authorList>
            <person name="Syromyatnikov M.Y."/>
            <person name="Popov V.N."/>
        </authorList>
    </citation>
    <scope>NUCLEOTIDE SEQUENCE [LARGE SCALE GENOMIC DNA]</scope>
</reference>
<evidence type="ECO:0000256" key="2">
    <source>
        <dbReference type="ARBA" id="ARBA00022723"/>
    </source>
</evidence>
<dbReference type="Pfam" id="PF01327">
    <property type="entry name" value="Pep_deformylase"/>
    <property type="match status" value="1"/>
</dbReference>
<evidence type="ECO:0000256" key="5">
    <source>
        <dbReference type="ARBA" id="ARBA00037114"/>
    </source>
</evidence>
<dbReference type="EMBL" id="CVRI01000019">
    <property type="protein sequence ID" value="CRK90454.1"/>
    <property type="molecule type" value="Genomic_DNA"/>
</dbReference>
<evidence type="ECO:0000256" key="7">
    <source>
        <dbReference type="RuleBase" id="RU362111"/>
    </source>
</evidence>
<dbReference type="HAMAP" id="MF_00163">
    <property type="entry name" value="Pep_deformylase"/>
    <property type="match status" value="1"/>
</dbReference>
<gene>
    <name evidence="8" type="primary">putative Peptide deformylase</name>
    <name evidence="8" type="ORF">CLUMA_CG004169</name>
</gene>
<comment type="similarity">
    <text evidence="1 7">Belongs to the polypeptide deformylase family.</text>
</comment>
<protein>
    <recommendedName>
        <fullName evidence="7">Peptide deformylase</fullName>
        <ecNumber evidence="7">3.5.1.88</ecNumber>
    </recommendedName>
</protein>
<evidence type="ECO:0000313" key="8">
    <source>
        <dbReference type="EMBL" id="CRK90454.1"/>
    </source>
</evidence>
<keyword evidence="2 7" id="KW-0479">Metal-binding</keyword>
<sequence>MFKVERNMPPWGHCVQIGDPVLREIADEVPKELIKSPEIQYLIKQMKVVLKDYRLVGIAAPQIGISLRIILMFCGEHLKDVITPETFKAREMSTFPLTVFINPELEVVDHRKIIIEETCASVVGFVAEVPRNYSVKVKAFDRNGKEFQHTFTGWNARIVQHEIDHLNGILFTDLMNRKSFRCTNWEIVNRKAGRIVIPFYPKK</sequence>
<dbReference type="CDD" id="cd00487">
    <property type="entry name" value="Pep_deformylase"/>
    <property type="match status" value="1"/>
</dbReference>
<dbReference type="InterPro" id="IPR023635">
    <property type="entry name" value="Peptide_deformylase"/>
</dbReference>
<comment type="catalytic activity">
    <reaction evidence="6 7">
        <text>N-terminal N-formyl-L-methionyl-[peptide] + H2O = N-terminal L-methionyl-[peptide] + formate</text>
        <dbReference type="Rhea" id="RHEA:24420"/>
        <dbReference type="Rhea" id="RHEA-COMP:10639"/>
        <dbReference type="Rhea" id="RHEA-COMP:10640"/>
        <dbReference type="ChEBI" id="CHEBI:15377"/>
        <dbReference type="ChEBI" id="CHEBI:15740"/>
        <dbReference type="ChEBI" id="CHEBI:49298"/>
        <dbReference type="ChEBI" id="CHEBI:64731"/>
        <dbReference type="EC" id="3.5.1.88"/>
    </reaction>
</comment>
<dbReference type="Gene3D" id="3.90.45.10">
    <property type="entry name" value="Peptide deformylase"/>
    <property type="match status" value="1"/>
</dbReference>
<keyword evidence="4 7" id="KW-0648">Protein biosynthesis</keyword>
<dbReference type="NCBIfam" id="NF001159">
    <property type="entry name" value="PRK00150.1-3"/>
    <property type="match status" value="1"/>
</dbReference>
<keyword evidence="3 7" id="KW-0378">Hydrolase</keyword>
<dbReference type="PANTHER" id="PTHR10458:SF2">
    <property type="entry name" value="PEPTIDE DEFORMYLASE, MITOCHONDRIAL"/>
    <property type="match status" value="1"/>
</dbReference>
<keyword evidence="9" id="KW-1185">Reference proteome</keyword>
<evidence type="ECO:0000313" key="9">
    <source>
        <dbReference type="Proteomes" id="UP000183832"/>
    </source>
</evidence>
<evidence type="ECO:0000256" key="6">
    <source>
        <dbReference type="ARBA" id="ARBA00048875"/>
    </source>
</evidence>
<proteinExistence type="inferred from homology"/>
<name>A0A1J1HVD8_9DIPT</name>
<dbReference type="OrthoDB" id="276063at2759"/>
<accession>A0A1J1HVD8</accession>
<dbReference type="GO" id="GO:0046872">
    <property type="term" value="F:metal ion binding"/>
    <property type="evidence" value="ECO:0007669"/>
    <property type="project" value="UniProtKB-KW"/>
</dbReference>
<comment type="function">
    <text evidence="5 7">Removes the formyl group from the N-terminal Met of newly synthesized proteins.</text>
</comment>
<dbReference type="PANTHER" id="PTHR10458">
    <property type="entry name" value="PEPTIDE DEFORMYLASE"/>
    <property type="match status" value="1"/>
</dbReference>
<dbReference type="GO" id="GO:0006412">
    <property type="term" value="P:translation"/>
    <property type="evidence" value="ECO:0007669"/>
    <property type="project" value="UniProtKB-KW"/>
</dbReference>
<evidence type="ECO:0000256" key="1">
    <source>
        <dbReference type="ARBA" id="ARBA00010759"/>
    </source>
</evidence>
<dbReference type="GO" id="GO:0042586">
    <property type="term" value="F:peptide deformylase activity"/>
    <property type="evidence" value="ECO:0007669"/>
    <property type="project" value="UniProtKB-EC"/>
</dbReference>
<evidence type="ECO:0000256" key="4">
    <source>
        <dbReference type="ARBA" id="ARBA00022917"/>
    </source>
</evidence>
<dbReference type="FunFam" id="3.90.45.10:FF:000003">
    <property type="entry name" value="Peptide deformylase"/>
    <property type="match status" value="1"/>
</dbReference>
<dbReference type="EC" id="3.5.1.88" evidence="7"/>